<proteinExistence type="predicted"/>
<gene>
    <name evidence="1" type="ORF">D5396_20665</name>
</gene>
<organism evidence="1 2">
    <name type="scientific">Rahnella inusitata</name>
    <dbReference type="NCBI Taxonomy" id="58169"/>
    <lineage>
        <taxon>Bacteria</taxon>
        <taxon>Pseudomonadati</taxon>
        <taxon>Pseudomonadota</taxon>
        <taxon>Gammaproteobacteria</taxon>
        <taxon>Enterobacterales</taxon>
        <taxon>Yersiniaceae</taxon>
        <taxon>Rahnella</taxon>
    </lineage>
</organism>
<accession>A0ABX9NV59</accession>
<keyword evidence="2" id="KW-1185">Reference proteome</keyword>
<sequence>MVWLGEILTLTNTLGLLMNNIIVNITPENKGFLALKVESISAGFNLLRRLDENGLSGQKRVDKAGENLLGFYADGILVGDGTLSQVLP</sequence>
<dbReference type="EMBL" id="RAHG01000014">
    <property type="protein sequence ID" value="RJT09725.1"/>
    <property type="molecule type" value="Genomic_DNA"/>
</dbReference>
<comment type="caution">
    <text evidence="1">The sequence shown here is derived from an EMBL/GenBank/DDBJ whole genome shotgun (WGS) entry which is preliminary data.</text>
</comment>
<name>A0ABX9NV59_9GAMM</name>
<dbReference type="Proteomes" id="UP000284119">
    <property type="component" value="Unassembled WGS sequence"/>
</dbReference>
<evidence type="ECO:0000313" key="2">
    <source>
        <dbReference type="Proteomes" id="UP000284119"/>
    </source>
</evidence>
<reference evidence="1 2" key="1">
    <citation type="submission" date="2018-09" db="EMBL/GenBank/DDBJ databases">
        <authorList>
            <person name="Le Fleche-Mateos A."/>
        </authorList>
    </citation>
    <scope>NUCLEOTIDE SEQUENCE [LARGE SCALE GENOMIC DNA]</scope>
    <source>
        <strain evidence="1 2">DSM 30078</strain>
    </source>
</reference>
<protein>
    <submittedName>
        <fullName evidence="1">Uncharacterized protein</fullName>
    </submittedName>
</protein>
<evidence type="ECO:0000313" key="1">
    <source>
        <dbReference type="EMBL" id="RJT09725.1"/>
    </source>
</evidence>